<comment type="caution">
    <text evidence="6">The sequence shown here is derived from an EMBL/GenBank/DDBJ whole genome shotgun (WGS) entry which is preliminary data.</text>
</comment>
<keyword evidence="5" id="KW-1003">Cell membrane</keyword>
<dbReference type="PANTHER" id="PTHR43701">
    <property type="entry name" value="MEMBRANE TRANSPORTER PROTEIN MJ0441-RELATED"/>
    <property type="match status" value="1"/>
</dbReference>
<dbReference type="InterPro" id="IPR051598">
    <property type="entry name" value="TSUP/Inactive_protease-like"/>
</dbReference>
<evidence type="ECO:0000256" key="3">
    <source>
        <dbReference type="ARBA" id="ARBA00022989"/>
    </source>
</evidence>
<evidence type="ECO:0000313" key="7">
    <source>
        <dbReference type="Proteomes" id="UP000597507"/>
    </source>
</evidence>
<keyword evidence="4 5" id="KW-0472">Membrane</keyword>
<keyword evidence="7" id="KW-1185">Reference proteome</keyword>
<dbReference type="GO" id="GO:0005886">
    <property type="term" value="C:plasma membrane"/>
    <property type="evidence" value="ECO:0007669"/>
    <property type="project" value="UniProtKB-SubCell"/>
</dbReference>
<accession>A0A8J3EES1</accession>
<feature type="transmembrane region" description="Helical" evidence="5">
    <location>
        <begin position="73"/>
        <end position="93"/>
    </location>
</feature>
<evidence type="ECO:0000313" key="6">
    <source>
        <dbReference type="EMBL" id="GGG44750.1"/>
    </source>
</evidence>
<dbReference type="EMBL" id="BMKS01000013">
    <property type="protein sequence ID" value="GGG44750.1"/>
    <property type="molecule type" value="Genomic_DNA"/>
</dbReference>
<evidence type="ECO:0000256" key="2">
    <source>
        <dbReference type="ARBA" id="ARBA00022692"/>
    </source>
</evidence>
<comment type="subcellular location">
    <subcellularLocation>
        <location evidence="5">Cell membrane</location>
        <topology evidence="5">Multi-pass membrane protein</topology>
    </subcellularLocation>
    <subcellularLocation>
        <location evidence="1">Membrane</location>
        <topology evidence="1">Multi-pass membrane protein</topology>
    </subcellularLocation>
</comment>
<dbReference type="PANTHER" id="PTHR43701:SF12">
    <property type="entry name" value="MEMBRANE TRANSPORTER PROTEIN YTNM-RELATED"/>
    <property type="match status" value="1"/>
</dbReference>
<feature type="transmembrane region" description="Helical" evidence="5">
    <location>
        <begin position="99"/>
        <end position="117"/>
    </location>
</feature>
<keyword evidence="3 5" id="KW-1133">Transmembrane helix</keyword>
<evidence type="ECO:0000256" key="5">
    <source>
        <dbReference type="RuleBase" id="RU363041"/>
    </source>
</evidence>
<feature type="transmembrane region" description="Helical" evidence="5">
    <location>
        <begin position="44"/>
        <end position="66"/>
    </location>
</feature>
<protein>
    <recommendedName>
        <fullName evidence="5">Probable membrane transporter protein</fullName>
    </recommendedName>
</protein>
<evidence type="ECO:0000256" key="4">
    <source>
        <dbReference type="ARBA" id="ARBA00023136"/>
    </source>
</evidence>
<dbReference type="InterPro" id="IPR002781">
    <property type="entry name" value="TM_pro_TauE-like"/>
</dbReference>
<organism evidence="6 7">
    <name type="scientific">Caldovatus sediminis</name>
    <dbReference type="NCBI Taxonomy" id="2041189"/>
    <lineage>
        <taxon>Bacteria</taxon>
        <taxon>Pseudomonadati</taxon>
        <taxon>Pseudomonadota</taxon>
        <taxon>Alphaproteobacteria</taxon>
        <taxon>Acetobacterales</taxon>
        <taxon>Roseomonadaceae</taxon>
        <taxon>Caldovatus</taxon>
    </lineage>
</organism>
<evidence type="ECO:0000256" key="1">
    <source>
        <dbReference type="ARBA" id="ARBA00004141"/>
    </source>
</evidence>
<gene>
    <name evidence="6" type="ORF">GCM10010964_35170</name>
</gene>
<feature type="transmembrane region" description="Helical" evidence="5">
    <location>
        <begin position="200"/>
        <end position="220"/>
    </location>
</feature>
<name>A0A8J3EES1_9PROT</name>
<keyword evidence="2 5" id="KW-0812">Transmembrane</keyword>
<dbReference type="RefSeq" id="WP_188902630.1">
    <property type="nucleotide sequence ID" value="NZ_BMKS01000013.1"/>
</dbReference>
<dbReference type="AlphaFoldDB" id="A0A8J3EES1"/>
<feature type="transmembrane region" description="Helical" evidence="5">
    <location>
        <begin position="227"/>
        <end position="248"/>
    </location>
</feature>
<sequence>MGENLIAFAAVGFAAQFVDGAIGMAYGLTAASVLLSLGVTPAMASASVHAAEVFTTGASGLSHWLFGNARRALVVRLAVPGALGGALGAYVLVEMPIGPVRVVVSLYLVSMGGLILLRALRPRPAVIAQPPLRRVGLLGFCGGALDAMGGGGWGAIVTTTLIGQGTLPRVAIGSANLAEFFVALTISITFLATIGVSLRAVVAGLVLGGVLAAPFAALVARRVPERPMMALVGVAVSLLALRGLVLALRDLAAAG</sequence>
<dbReference type="Pfam" id="PF01925">
    <property type="entry name" value="TauE"/>
    <property type="match status" value="1"/>
</dbReference>
<dbReference type="Proteomes" id="UP000597507">
    <property type="component" value="Unassembled WGS sequence"/>
</dbReference>
<comment type="similarity">
    <text evidence="5">Belongs to the 4-toluene sulfonate uptake permease (TSUP) (TC 2.A.102) family.</text>
</comment>
<proteinExistence type="inferred from homology"/>
<reference evidence="6 7" key="1">
    <citation type="journal article" date="2014" name="Int. J. Syst. Evol. Microbiol.">
        <title>Complete genome sequence of Corynebacterium casei LMG S-19264T (=DSM 44701T), isolated from a smear-ripened cheese.</title>
        <authorList>
            <consortium name="US DOE Joint Genome Institute (JGI-PGF)"/>
            <person name="Walter F."/>
            <person name="Albersmeier A."/>
            <person name="Kalinowski J."/>
            <person name="Ruckert C."/>
        </authorList>
    </citation>
    <scope>NUCLEOTIDE SEQUENCE [LARGE SCALE GENOMIC DNA]</scope>
    <source>
        <strain evidence="6 7">CGMCC 1.16330</strain>
    </source>
</reference>
<feature type="transmembrane region" description="Helical" evidence="5">
    <location>
        <begin position="177"/>
        <end position="194"/>
    </location>
</feature>